<proteinExistence type="predicted"/>
<organism evidence="1 2">
    <name type="scientific">Planosporangium flavigriseum</name>
    <dbReference type="NCBI Taxonomy" id="373681"/>
    <lineage>
        <taxon>Bacteria</taxon>
        <taxon>Bacillati</taxon>
        <taxon>Actinomycetota</taxon>
        <taxon>Actinomycetes</taxon>
        <taxon>Micromonosporales</taxon>
        <taxon>Micromonosporaceae</taxon>
        <taxon>Planosporangium</taxon>
    </lineage>
</organism>
<dbReference type="Proteomes" id="UP000653674">
    <property type="component" value="Unassembled WGS sequence"/>
</dbReference>
<dbReference type="AlphaFoldDB" id="A0A8J3LTM0"/>
<comment type="caution">
    <text evidence="1">The sequence shown here is derived from an EMBL/GenBank/DDBJ whole genome shotgun (WGS) entry which is preliminary data.</text>
</comment>
<evidence type="ECO:0000313" key="1">
    <source>
        <dbReference type="EMBL" id="GIG73386.1"/>
    </source>
</evidence>
<evidence type="ECO:0000313" key="2">
    <source>
        <dbReference type="Proteomes" id="UP000653674"/>
    </source>
</evidence>
<name>A0A8J3LTM0_9ACTN</name>
<gene>
    <name evidence="1" type="ORF">Pfl04_17900</name>
</gene>
<keyword evidence="2" id="KW-1185">Reference proteome</keyword>
<dbReference type="EMBL" id="BONU01000009">
    <property type="protein sequence ID" value="GIG73386.1"/>
    <property type="molecule type" value="Genomic_DNA"/>
</dbReference>
<protein>
    <submittedName>
        <fullName evidence="1">Uncharacterized protein</fullName>
    </submittedName>
</protein>
<accession>A0A8J3LTM0</accession>
<sequence length="190" mass="21419">MDRASMTAYSDEMVLPDVRQPVQQWVNENWDRARSEIVSVHLDDLGVVAEEASADVVCRTVVATLVELMRSVSELPGLDAVSPAVVITLKRVAVAPDAPSAPRFLAPLLMQRFDPACSPELYLYPRVLKMDFEVVEEHRYPIALAEITADGSVHVAAYERYWRFESEIKKGEEYHAAAYLECYSSPLIRY</sequence>
<reference evidence="1" key="1">
    <citation type="submission" date="2021-01" db="EMBL/GenBank/DDBJ databases">
        <title>Whole genome shotgun sequence of Planosporangium flavigriseum NBRC 105377.</title>
        <authorList>
            <person name="Komaki H."/>
            <person name="Tamura T."/>
        </authorList>
    </citation>
    <scope>NUCLEOTIDE SEQUENCE</scope>
    <source>
        <strain evidence="1">NBRC 105377</strain>
    </source>
</reference>